<comment type="caution">
    <text evidence="3">The sequence shown here is derived from an EMBL/GenBank/DDBJ whole genome shotgun (WGS) entry which is preliminary data.</text>
</comment>
<feature type="compositionally biased region" description="Basic and acidic residues" evidence="1">
    <location>
        <begin position="222"/>
        <end position="233"/>
    </location>
</feature>
<dbReference type="InterPro" id="IPR053000">
    <property type="entry name" value="WSS1-like_metalloprotease"/>
</dbReference>
<dbReference type="PANTHER" id="PTHR46622:SF1">
    <property type="entry name" value="DNA-DEPENDENT METALLOPROTEASE WSS1"/>
    <property type="match status" value="1"/>
</dbReference>
<dbReference type="Pfam" id="PF08325">
    <property type="entry name" value="WLM"/>
    <property type="match status" value="2"/>
</dbReference>
<gene>
    <name evidence="3" type="ORF">P43SY_005842</name>
</gene>
<protein>
    <recommendedName>
        <fullName evidence="2">WLM domain-containing protein</fullName>
    </recommendedName>
</protein>
<dbReference type="PROSITE" id="PS51397">
    <property type="entry name" value="WLM"/>
    <property type="match status" value="1"/>
</dbReference>
<feature type="region of interest" description="Disordered" evidence="1">
    <location>
        <begin position="159"/>
        <end position="180"/>
    </location>
</feature>
<dbReference type="GO" id="GO:0006281">
    <property type="term" value="P:DNA repair"/>
    <property type="evidence" value="ECO:0007669"/>
    <property type="project" value="TreeGrafter"/>
</dbReference>
<dbReference type="Proteomes" id="UP001209570">
    <property type="component" value="Unassembled WGS sequence"/>
</dbReference>
<feature type="region of interest" description="Disordered" evidence="1">
    <location>
        <begin position="435"/>
        <end position="489"/>
    </location>
</feature>
<feature type="compositionally biased region" description="Basic and acidic residues" evidence="1">
    <location>
        <begin position="366"/>
        <end position="380"/>
    </location>
</feature>
<feature type="region of interest" description="Disordered" evidence="1">
    <location>
        <begin position="536"/>
        <end position="563"/>
    </location>
</feature>
<proteinExistence type="predicted"/>
<dbReference type="EMBL" id="JAKCXM010000002">
    <property type="protein sequence ID" value="KAJ0409948.1"/>
    <property type="molecule type" value="Genomic_DNA"/>
</dbReference>
<dbReference type="InterPro" id="IPR013536">
    <property type="entry name" value="WLM_dom"/>
</dbReference>
<feature type="region of interest" description="Disordered" evidence="1">
    <location>
        <begin position="210"/>
        <end position="242"/>
    </location>
</feature>
<feature type="compositionally biased region" description="Polar residues" evidence="1">
    <location>
        <begin position="455"/>
        <end position="476"/>
    </location>
</feature>
<feature type="compositionally biased region" description="Low complexity" evidence="1">
    <location>
        <begin position="210"/>
        <end position="221"/>
    </location>
</feature>
<evidence type="ECO:0000313" key="3">
    <source>
        <dbReference type="EMBL" id="KAJ0409948.1"/>
    </source>
</evidence>
<organism evidence="3 4">
    <name type="scientific">Pythium insidiosum</name>
    <name type="common">Pythiosis disease agent</name>
    <dbReference type="NCBI Taxonomy" id="114742"/>
    <lineage>
        <taxon>Eukaryota</taxon>
        <taxon>Sar</taxon>
        <taxon>Stramenopiles</taxon>
        <taxon>Oomycota</taxon>
        <taxon>Peronosporomycetes</taxon>
        <taxon>Pythiales</taxon>
        <taxon>Pythiaceae</taxon>
        <taxon>Pythium</taxon>
    </lineage>
</organism>
<accession>A0AAD5QAX4</accession>
<feature type="compositionally biased region" description="Low complexity" evidence="1">
    <location>
        <begin position="301"/>
        <end position="318"/>
    </location>
</feature>
<evidence type="ECO:0000259" key="2">
    <source>
        <dbReference type="PROSITE" id="PS51397"/>
    </source>
</evidence>
<dbReference type="GO" id="GO:0005634">
    <property type="term" value="C:nucleus"/>
    <property type="evidence" value="ECO:0007669"/>
    <property type="project" value="TreeGrafter"/>
</dbReference>
<name>A0AAD5QAX4_PYTIN</name>
<feature type="domain" description="WLM" evidence="2">
    <location>
        <begin position="1"/>
        <end position="221"/>
    </location>
</feature>
<feature type="region of interest" description="Disordered" evidence="1">
    <location>
        <begin position="258"/>
        <end position="422"/>
    </location>
</feature>
<dbReference type="AlphaFoldDB" id="A0AAD5QAX4"/>
<feature type="compositionally biased region" description="Basic residues" evidence="1">
    <location>
        <begin position="274"/>
        <end position="290"/>
    </location>
</feature>
<evidence type="ECO:0000256" key="1">
    <source>
        <dbReference type="SAM" id="MobiDB-lite"/>
    </source>
</evidence>
<sequence length="583" mass="64828">MTSYEIREIRALSRGHANRDDAQRLLERIAAQVLPVMAKRRFVVRKLQEFFPKDRHLLGMNVNRGQVIYLRRKSVQPLRFAGSNANAMRLVRPQSRPTTFLPYEALLETMLHELTHMVHGPHNDAFYKYLEELKSELELMMMRGLVGAEGAKFSAAGIGHGMGAKSSKTRPSATAGRGTEETIIVTIVPDNTVGDDVQRGNVDDTRAMEEAAPAVAPAKMSKVQEMREAKAEYPRQGSRDSFGVHSVVTSSSAVALKLSSSEDSEAEDDNGHPGRVKKRKKKRKKKRRAKQSKEPSPPSPTAAAAAAPGAAEPTKPETSPTPRSSLRLKLNELRTPKKPPPPRQESSTPLEGHFEQIKDAYSMEQPDGKQGDPHERRDSDATSTSSPRISRVSVIQLPLPMSQEQKQQKQHQPSLSPRQSTGSFFLSMVDSFQKPSFRSRRSNSSVIADTRYSSRRSPTPHSSIMSPLARQSTSSTRQKEQLKEEDADDSIAVFTHKQYDLDDLDRETRAALEVTYNVYPPHRNQTVDRVSIVMQRRPPPAASQDAEVASAPSSTAPKTPRRELNIDASDECVMDGILAEVQY</sequence>
<dbReference type="GO" id="GO:0008237">
    <property type="term" value="F:metallopeptidase activity"/>
    <property type="evidence" value="ECO:0007669"/>
    <property type="project" value="TreeGrafter"/>
</dbReference>
<feature type="compositionally biased region" description="Polar residues" evidence="1">
    <location>
        <begin position="413"/>
        <end position="422"/>
    </location>
</feature>
<keyword evidence="4" id="KW-1185">Reference proteome</keyword>
<reference evidence="3" key="1">
    <citation type="submission" date="2021-12" db="EMBL/GenBank/DDBJ databases">
        <title>Prjna785345.</title>
        <authorList>
            <person name="Rujirawat T."/>
            <person name="Krajaejun T."/>
        </authorList>
    </citation>
    <scope>NUCLEOTIDE SEQUENCE</scope>
    <source>
        <strain evidence="3">Pi057C3</strain>
    </source>
</reference>
<dbReference type="PANTHER" id="PTHR46622">
    <property type="entry name" value="DNA-DEPENDENT METALLOPROTEASE WSS1"/>
    <property type="match status" value="1"/>
</dbReference>
<evidence type="ECO:0000313" key="4">
    <source>
        <dbReference type="Proteomes" id="UP001209570"/>
    </source>
</evidence>